<dbReference type="Proteomes" id="UP000693738">
    <property type="component" value="Unassembled WGS sequence"/>
</dbReference>
<evidence type="ECO:0008006" key="3">
    <source>
        <dbReference type="Google" id="ProtNLM"/>
    </source>
</evidence>
<comment type="caution">
    <text evidence="1">The sequence shown here is derived from an EMBL/GenBank/DDBJ whole genome shotgun (WGS) entry which is preliminary data.</text>
</comment>
<dbReference type="Pfam" id="PF00106">
    <property type="entry name" value="adh_short"/>
    <property type="match status" value="1"/>
</dbReference>
<reference evidence="1" key="1">
    <citation type="submission" date="2021-05" db="EMBL/GenBank/DDBJ databases">
        <authorList>
            <person name="Khan N."/>
        </authorList>
    </citation>
    <scope>NUCLEOTIDE SEQUENCE</scope>
</reference>
<dbReference type="PANTHER" id="PTHR42760">
    <property type="entry name" value="SHORT-CHAIN DEHYDROGENASES/REDUCTASES FAMILY MEMBER"/>
    <property type="match status" value="1"/>
</dbReference>
<dbReference type="InterPro" id="IPR002347">
    <property type="entry name" value="SDR_fam"/>
</dbReference>
<evidence type="ECO:0000313" key="2">
    <source>
        <dbReference type="Proteomes" id="UP000693738"/>
    </source>
</evidence>
<accession>A0A8J2IJJ3</accession>
<dbReference type="EMBL" id="CAJSTJ010000126">
    <property type="protein sequence ID" value="CAG7558731.1"/>
    <property type="molecule type" value="Genomic_DNA"/>
</dbReference>
<sequence>MANETVQIGYRLFPITNKTHKAVYPAISPSNPSVSQSGKTVIITGATRGIGFETARAFATAGAERVIILGRDQSKSESAAEELNQQTGRNVFEGRSCEIASPASVDKLWDQLDSDGIDVDVIVLNAALTSQFGKMTDLGWEEVWKAYEVNVRSSHQFCDRLRKQALGQGRKKYVVNISTSAIHDFPAASYSPSYSLSKNSAALLLQLLARELPVSEMQFVSIHPGAILTPAAAELGVDETTLDWDDISLPSSTAVWAASEEAAFLNGRFIWAPWDVEELASGELGKRLESDENFLRVGVHGLEYGAAKLSGPMSARPLSA</sequence>
<name>A0A8J2IJJ3_FUSEQ</name>
<dbReference type="PANTHER" id="PTHR42760:SF122">
    <property type="entry name" value="NAD(P)-BINDING PROTEIN"/>
    <property type="match status" value="1"/>
</dbReference>
<dbReference type="GO" id="GO:0048038">
    <property type="term" value="F:quinone binding"/>
    <property type="evidence" value="ECO:0007669"/>
    <property type="project" value="TreeGrafter"/>
</dbReference>
<organism evidence="1 2">
    <name type="scientific">Fusarium equiseti</name>
    <name type="common">Fusarium scirpi</name>
    <dbReference type="NCBI Taxonomy" id="61235"/>
    <lineage>
        <taxon>Eukaryota</taxon>
        <taxon>Fungi</taxon>
        <taxon>Dikarya</taxon>
        <taxon>Ascomycota</taxon>
        <taxon>Pezizomycotina</taxon>
        <taxon>Sordariomycetes</taxon>
        <taxon>Hypocreomycetidae</taxon>
        <taxon>Hypocreales</taxon>
        <taxon>Nectriaceae</taxon>
        <taxon>Fusarium</taxon>
        <taxon>Fusarium incarnatum-equiseti species complex</taxon>
    </lineage>
</organism>
<dbReference type="GO" id="GO:0006633">
    <property type="term" value="P:fatty acid biosynthetic process"/>
    <property type="evidence" value="ECO:0007669"/>
    <property type="project" value="TreeGrafter"/>
</dbReference>
<dbReference type="AlphaFoldDB" id="A0A8J2IJJ3"/>
<gene>
    <name evidence="1" type="ORF">FEQUK3_LOCUS4416</name>
</gene>
<proteinExistence type="predicted"/>
<evidence type="ECO:0000313" key="1">
    <source>
        <dbReference type="EMBL" id="CAG7558731.1"/>
    </source>
</evidence>
<dbReference type="GO" id="GO:0016616">
    <property type="term" value="F:oxidoreductase activity, acting on the CH-OH group of donors, NAD or NADP as acceptor"/>
    <property type="evidence" value="ECO:0007669"/>
    <property type="project" value="TreeGrafter"/>
</dbReference>
<protein>
    <recommendedName>
        <fullName evidence="3">Peroxisomal short-chain alcohol dehydrogenase</fullName>
    </recommendedName>
</protein>